<dbReference type="AlphaFoldDB" id="A0AAV6T2Y2"/>
<evidence type="ECO:0000256" key="6">
    <source>
        <dbReference type="PIRSR" id="PIRSR615527-1"/>
    </source>
</evidence>
<organism evidence="8 9">
    <name type="scientific">Solea senegalensis</name>
    <name type="common">Senegalese sole</name>
    <dbReference type="NCBI Taxonomy" id="28829"/>
    <lineage>
        <taxon>Eukaryota</taxon>
        <taxon>Metazoa</taxon>
        <taxon>Chordata</taxon>
        <taxon>Craniata</taxon>
        <taxon>Vertebrata</taxon>
        <taxon>Euteleostomi</taxon>
        <taxon>Actinopterygii</taxon>
        <taxon>Neopterygii</taxon>
        <taxon>Teleostei</taxon>
        <taxon>Neoteleostei</taxon>
        <taxon>Acanthomorphata</taxon>
        <taxon>Carangaria</taxon>
        <taxon>Pleuronectiformes</taxon>
        <taxon>Pleuronectoidei</taxon>
        <taxon>Soleidae</taxon>
        <taxon>Solea</taxon>
    </lineage>
</organism>
<comment type="caution">
    <text evidence="8">The sequence shown here is derived from an EMBL/GenBank/DDBJ whole genome shotgun (WGS) entry which is preliminary data.</text>
</comment>
<comment type="catalytic activity">
    <reaction evidence="7">
        <text>(6S)-5,6,7,8-tetrahydrofolyl-(gamma-L-Glu)(n) + (n-1) H2O = (6S)-5,6,7,8-tetrahydrofolate + (n-1) L-glutamate</text>
        <dbReference type="Rhea" id="RHEA:56784"/>
        <dbReference type="Rhea" id="RHEA-COMP:14738"/>
        <dbReference type="ChEBI" id="CHEBI:15377"/>
        <dbReference type="ChEBI" id="CHEBI:29985"/>
        <dbReference type="ChEBI" id="CHEBI:57453"/>
        <dbReference type="ChEBI" id="CHEBI:141005"/>
        <dbReference type="EC" id="3.4.19.9"/>
    </reaction>
</comment>
<keyword evidence="9" id="KW-1185">Reference proteome</keyword>
<comment type="subcellular location">
    <subcellularLocation>
        <location evidence="1">Secreted</location>
        <location evidence="1">Extracellular space</location>
    </subcellularLocation>
</comment>
<evidence type="ECO:0000256" key="3">
    <source>
        <dbReference type="ARBA" id="ARBA00022525"/>
    </source>
</evidence>
<dbReference type="GO" id="GO:0046900">
    <property type="term" value="P:tetrahydrofolylpolyglutamate metabolic process"/>
    <property type="evidence" value="ECO:0007669"/>
    <property type="project" value="TreeGrafter"/>
</dbReference>
<evidence type="ECO:0000256" key="4">
    <source>
        <dbReference type="ARBA" id="ARBA00022729"/>
    </source>
</evidence>
<dbReference type="Pfam" id="PF07722">
    <property type="entry name" value="Peptidase_C26"/>
    <property type="match status" value="1"/>
</dbReference>
<dbReference type="FunFam" id="3.40.50.880:FF:000024">
    <property type="entry name" value="Folate gamma-glutamyl hydrolase"/>
    <property type="match status" value="1"/>
</dbReference>
<gene>
    <name evidence="8" type="ORF">JOB18_002950</name>
</gene>
<keyword evidence="5 7" id="KW-0378">Hydrolase</keyword>
<accession>A0AAV6T2Y2</accession>
<evidence type="ECO:0000256" key="2">
    <source>
        <dbReference type="ARBA" id="ARBA00011083"/>
    </source>
</evidence>
<evidence type="ECO:0000313" key="8">
    <source>
        <dbReference type="EMBL" id="KAG7523771.1"/>
    </source>
</evidence>
<proteinExistence type="inferred from homology"/>
<dbReference type="InterPro" id="IPR011697">
    <property type="entry name" value="Peptidase_C26"/>
</dbReference>
<dbReference type="GO" id="GO:0034722">
    <property type="term" value="F:gamma-glutamyl-peptidase activity"/>
    <property type="evidence" value="ECO:0007669"/>
    <property type="project" value="UniProtKB-UniRule"/>
</dbReference>
<keyword evidence="4" id="KW-0732">Signal</keyword>
<protein>
    <recommendedName>
        <fullName evidence="7">folate gamma-glutamyl hydrolase</fullName>
        <ecNumber evidence="7">3.4.19.9</ecNumber>
    </recommendedName>
</protein>
<comment type="similarity">
    <text evidence="2">Belongs to the peptidase C26 family.</text>
</comment>
<dbReference type="EC" id="3.4.19.9" evidence="7"/>
<evidence type="ECO:0000256" key="1">
    <source>
        <dbReference type="ARBA" id="ARBA00004239"/>
    </source>
</evidence>
<name>A0AAV6T2Y2_SOLSE</name>
<feature type="active site" description="Nucleophile" evidence="6 7">
    <location>
        <position position="113"/>
    </location>
</feature>
<feature type="active site" description="Proton donor" evidence="6">
    <location>
        <position position="223"/>
    </location>
</feature>
<dbReference type="InterPro" id="IPR015527">
    <property type="entry name" value="Pept_C26_g-glut_hydrolase"/>
</dbReference>
<evidence type="ECO:0000256" key="7">
    <source>
        <dbReference type="PROSITE-ProRule" id="PRU00607"/>
    </source>
</evidence>
<feature type="active site" evidence="7">
    <location>
        <position position="223"/>
    </location>
</feature>
<dbReference type="EMBL" id="JAGKHQ010000001">
    <property type="protein sequence ID" value="KAG7523771.1"/>
    <property type="molecule type" value="Genomic_DNA"/>
</dbReference>
<dbReference type="PROSITE" id="PS51275">
    <property type="entry name" value="PEPTIDASE_C26_GGH"/>
    <property type="match status" value="1"/>
</dbReference>
<evidence type="ECO:0000313" key="9">
    <source>
        <dbReference type="Proteomes" id="UP000693946"/>
    </source>
</evidence>
<dbReference type="GO" id="GO:0005576">
    <property type="term" value="C:extracellular region"/>
    <property type="evidence" value="ECO:0007669"/>
    <property type="project" value="UniProtKB-SubCell"/>
</dbReference>
<evidence type="ECO:0000256" key="5">
    <source>
        <dbReference type="ARBA" id="ARBA00022801"/>
    </source>
</evidence>
<dbReference type="Proteomes" id="UP000693946">
    <property type="component" value="Linkage Group LG1"/>
</dbReference>
<dbReference type="GO" id="GO:0005773">
    <property type="term" value="C:vacuole"/>
    <property type="evidence" value="ECO:0007669"/>
    <property type="project" value="TreeGrafter"/>
</dbReference>
<dbReference type="PANTHER" id="PTHR11315:SF20">
    <property type="entry name" value="GAMMA-GLUTAMYL HYDROLASE"/>
    <property type="match status" value="1"/>
</dbReference>
<dbReference type="PANTHER" id="PTHR11315">
    <property type="entry name" value="PROTEASE FAMILY C26 GAMMA-GLUTAMYL HYDROLASE"/>
    <property type="match status" value="1"/>
</dbReference>
<sequence>MSLPMNSSPKRNDRPIIGILAQEATNPKPNQTSHMFATHVKFLESGGARVVPIKIHQTVEEYKRLFNSINGVYFPGGCVSRTLSAYARTAKIFYVLAIEANKRGDYFPVWGTCLGFQIMTILTCGEELLTETRTNGVLLPLTFTEDAKDSRLYSGFPDEIIKDLTNEPLSQHAHKWSLALSTYDSNEKLKKFYKVLNTNTDGEVEFASTLEAYDYPIYVVQWHPEKSPFEWSNPAIAHCPSAVKTTFLMAEFFVGEARKNFHRFESEEEERKALIYNYSPDYTGPVCGFEQTYFFC</sequence>
<keyword evidence="3" id="KW-0964">Secreted</keyword>
<dbReference type="PROSITE" id="PS51273">
    <property type="entry name" value="GATASE_TYPE_1"/>
    <property type="match status" value="1"/>
</dbReference>
<reference evidence="8 9" key="1">
    <citation type="journal article" date="2021" name="Sci. Rep.">
        <title>Chromosome anchoring in Senegalese sole (Solea senegalensis) reveals sex-associated markers and genome rearrangements in flatfish.</title>
        <authorList>
            <person name="Guerrero-Cozar I."/>
            <person name="Gomez-Garrido J."/>
            <person name="Berbel C."/>
            <person name="Martinez-Blanch J.F."/>
            <person name="Alioto T."/>
            <person name="Claros M.G."/>
            <person name="Gagnaire P.A."/>
            <person name="Manchado M."/>
        </authorList>
    </citation>
    <scope>NUCLEOTIDE SEQUENCE [LARGE SCALE GENOMIC DNA]</scope>
    <source>
        <strain evidence="8">Sse05_10M</strain>
    </source>
</reference>